<organism evidence="1 2">
    <name type="scientific">Sphagnum jensenii</name>
    <dbReference type="NCBI Taxonomy" id="128206"/>
    <lineage>
        <taxon>Eukaryota</taxon>
        <taxon>Viridiplantae</taxon>
        <taxon>Streptophyta</taxon>
        <taxon>Embryophyta</taxon>
        <taxon>Bryophyta</taxon>
        <taxon>Sphagnophytina</taxon>
        <taxon>Sphagnopsida</taxon>
        <taxon>Sphagnales</taxon>
        <taxon>Sphagnaceae</taxon>
        <taxon>Sphagnum</taxon>
    </lineage>
</organism>
<proteinExistence type="predicted"/>
<protein>
    <submittedName>
        <fullName evidence="1">Uncharacterized protein</fullName>
    </submittedName>
</protein>
<keyword evidence="2" id="KW-1185">Reference proteome</keyword>
<reference evidence="1 2" key="1">
    <citation type="submission" date="2024-03" db="EMBL/GenBank/DDBJ databases">
        <authorList>
            <consortium name="ELIXIR-Norway"/>
            <consortium name="Elixir Norway"/>
        </authorList>
    </citation>
    <scope>NUCLEOTIDE SEQUENCE [LARGE SCALE GENOMIC DNA]</scope>
</reference>
<sequence length="83" mass="9046">MVYGDMPPLITERETDRAFQKTTVGPRRAKVWCATPALMHGCEEAGRVGEMAVGWAVLEDAPARAAASVTSFVPPLQSFLRKI</sequence>
<evidence type="ECO:0000313" key="1">
    <source>
        <dbReference type="EMBL" id="CAK9857111.1"/>
    </source>
</evidence>
<name>A0ABP1A263_9BRYO</name>
<evidence type="ECO:0000313" key="2">
    <source>
        <dbReference type="Proteomes" id="UP001497522"/>
    </source>
</evidence>
<accession>A0ABP1A263</accession>
<dbReference type="Proteomes" id="UP001497522">
    <property type="component" value="Chromosome 1"/>
</dbReference>
<gene>
    <name evidence="1" type="ORF">CSSPJE1EN2_LOCUS106</name>
</gene>
<dbReference type="EMBL" id="OZ023702">
    <property type="protein sequence ID" value="CAK9857111.1"/>
    <property type="molecule type" value="Genomic_DNA"/>
</dbReference>